<sequence length="65" mass="7069">CHQREFPDPSTAGELYDILIIGGSHYSSYDTSPAWIPELAALLPVYVACGLRVVGCCFGHQIMAK</sequence>
<name>A0A2J7ZFL1_9CHLO</name>
<reference evidence="1 2" key="1">
    <citation type="journal article" date="2017" name="Mol. Biol. Evol.">
        <title>The 4-celled Tetrabaena socialis nuclear genome reveals the essential components for genetic control of cell number at the origin of multicellularity in the volvocine lineage.</title>
        <authorList>
            <person name="Featherston J."/>
            <person name="Arakaki Y."/>
            <person name="Hanschen E.R."/>
            <person name="Ferris P.J."/>
            <person name="Michod R.E."/>
            <person name="Olson B.J.S.C."/>
            <person name="Nozaki H."/>
            <person name="Durand P.M."/>
        </authorList>
    </citation>
    <scope>NUCLEOTIDE SEQUENCE [LARGE SCALE GENOMIC DNA]</scope>
    <source>
        <strain evidence="1 2">NIES-571</strain>
    </source>
</reference>
<dbReference type="PROSITE" id="PS51274">
    <property type="entry name" value="GATASE_COBBQ"/>
    <property type="match status" value="1"/>
</dbReference>
<dbReference type="AlphaFoldDB" id="A0A2J7ZFL1"/>
<dbReference type="SUPFAM" id="SSF52317">
    <property type="entry name" value="Class I glutamine amidotransferase-like"/>
    <property type="match status" value="1"/>
</dbReference>
<dbReference type="PANTHER" id="PTHR42695:SF5">
    <property type="entry name" value="GLUTAMINE AMIDOTRANSFERASE YLR126C-RELATED"/>
    <property type="match status" value="1"/>
</dbReference>
<comment type="caution">
    <text evidence="1">The sequence shown here is derived from an EMBL/GenBank/DDBJ whole genome shotgun (WGS) entry which is preliminary data.</text>
</comment>
<accession>A0A2J7ZFL1</accession>
<organism evidence="1 2">
    <name type="scientific">Tetrabaena socialis</name>
    <dbReference type="NCBI Taxonomy" id="47790"/>
    <lineage>
        <taxon>Eukaryota</taxon>
        <taxon>Viridiplantae</taxon>
        <taxon>Chlorophyta</taxon>
        <taxon>core chlorophytes</taxon>
        <taxon>Chlorophyceae</taxon>
        <taxon>CS clade</taxon>
        <taxon>Chlamydomonadales</taxon>
        <taxon>Tetrabaenaceae</taxon>
        <taxon>Tetrabaena</taxon>
    </lineage>
</organism>
<dbReference type="Proteomes" id="UP000236333">
    <property type="component" value="Unassembled WGS sequence"/>
</dbReference>
<dbReference type="InterPro" id="IPR044992">
    <property type="entry name" value="ChyE-like"/>
</dbReference>
<dbReference type="EMBL" id="PGGS01004328">
    <property type="protein sequence ID" value="PNG99056.1"/>
    <property type="molecule type" value="Genomic_DNA"/>
</dbReference>
<dbReference type="GO" id="GO:0005829">
    <property type="term" value="C:cytosol"/>
    <property type="evidence" value="ECO:0007669"/>
    <property type="project" value="TreeGrafter"/>
</dbReference>
<protein>
    <submittedName>
        <fullName evidence="1">Uncharacterized protein</fullName>
    </submittedName>
</protein>
<evidence type="ECO:0000313" key="1">
    <source>
        <dbReference type="EMBL" id="PNG99056.1"/>
    </source>
</evidence>
<dbReference type="PANTHER" id="PTHR42695">
    <property type="entry name" value="GLUTAMINE AMIDOTRANSFERASE YLR126C-RELATED"/>
    <property type="match status" value="1"/>
</dbReference>
<feature type="non-terminal residue" evidence="1">
    <location>
        <position position="1"/>
    </location>
</feature>
<dbReference type="InterPro" id="IPR029062">
    <property type="entry name" value="Class_I_gatase-like"/>
</dbReference>
<evidence type="ECO:0000313" key="2">
    <source>
        <dbReference type="Proteomes" id="UP000236333"/>
    </source>
</evidence>
<dbReference type="OrthoDB" id="92161at2759"/>
<dbReference type="Gene3D" id="3.40.50.880">
    <property type="match status" value="1"/>
</dbReference>
<gene>
    <name evidence="1" type="ORF">TSOC_015175</name>
</gene>
<feature type="non-terminal residue" evidence="1">
    <location>
        <position position="65"/>
    </location>
</feature>
<proteinExistence type="predicted"/>
<keyword evidence="2" id="KW-1185">Reference proteome</keyword>